<feature type="signal peptide" evidence="10">
    <location>
        <begin position="1"/>
        <end position="18"/>
    </location>
</feature>
<protein>
    <recommendedName>
        <fullName evidence="10">1,3-beta-glucanosyltransferase</fullName>
        <ecNumber evidence="10">2.4.1.-</ecNumber>
    </recommendedName>
</protein>
<evidence type="ECO:0000313" key="13">
    <source>
        <dbReference type="EMBL" id="QPG76768.1"/>
    </source>
</evidence>
<feature type="domain" description="X8" evidence="12">
    <location>
        <begin position="385"/>
        <end position="473"/>
    </location>
</feature>
<evidence type="ECO:0000256" key="4">
    <source>
        <dbReference type="ARBA" id="ARBA00022622"/>
    </source>
</evidence>
<comment type="subcellular location">
    <subcellularLocation>
        <location evidence="1 10">Cell membrane</location>
        <topology evidence="1 10">Lipid-anchor</topology>
        <topology evidence="1 10">GPI-anchor</topology>
    </subcellularLocation>
</comment>
<dbReference type="RefSeq" id="XP_038780333.1">
    <property type="nucleotide sequence ID" value="XM_038924405.1"/>
</dbReference>
<feature type="chain" id="PRO_5034987222" description="1,3-beta-glucanosyltransferase" evidence="10">
    <location>
        <begin position="19"/>
        <end position="536"/>
    </location>
</feature>
<dbReference type="PANTHER" id="PTHR31468">
    <property type="entry name" value="1,3-BETA-GLUCANOSYLTRANSFERASE GAS1"/>
    <property type="match status" value="1"/>
</dbReference>
<keyword evidence="11" id="KW-0812">Transmembrane</keyword>
<dbReference type="InterPro" id="IPR004886">
    <property type="entry name" value="Glucanosyltransferase"/>
</dbReference>
<sequence>MLIDLLFLCLFAMHLAAATITLLALTKTALSIDTVEAFGNKLFFSSNGSQFYIRGLAYQKDTSGLTTNAKFVDPLTDEKSCRRDIPYLQLLNTNVIRVYALNFSQSHDACMKLLEQAGIYVIADLSSPDESIISTNPSWNLDLYDRYTSVIDEMQQYDNVLGFFAGNEVITNSSTSSAAAFVKAAIRDTKQYMTDQGYRDIPVGYSANDDSDTRVASADYFACGKEDIHADFYGINMYEWCGSSSFSASGYKARTEEFSNLTIPVFFSEYGCNEVQPRKFTEVKALFSDEMTDVWSGGIVYMYFEEANNYGLVSIDGDTVSTMDDFPYYSSEINAVSPTFAWLSDASASCTSSIACPTSSSDWSAATKLPPTPQKKVCKCLEQTLRCVVSNDVHEKDYGDLFGVICGVTNCADITANGTSGSYGAYSYCSPKEKLSYILNQYYEDQNRNKKACDFSGSASLVSTASLSGSCSSVLSAASASADLPESSTRFSSSSTSSSSLRNAACRVTPGVGVIQIYFVTLLVVFSIGSVSLVML</sequence>
<dbReference type="GO" id="GO:0031982">
    <property type="term" value="C:vesicle"/>
    <property type="evidence" value="ECO:0007669"/>
    <property type="project" value="UniProtKB-ARBA"/>
</dbReference>
<keyword evidence="9 10" id="KW-0449">Lipoprotein</keyword>
<keyword evidence="6 10" id="KW-0472">Membrane</keyword>
<evidence type="ECO:0000256" key="2">
    <source>
        <dbReference type="ARBA" id="ARBA00007528"/>
    </source>
</evidence>
<feature type="transmembrane region" description="Helical" evidence="11">
    <location>
        <begin position="515"/>
        <end position="535"/>
    </location>
</feature>
<keyword evidence="5 10" id="KW-0732">Signal</keyword>
<evidence type="ECO:0000313" key="14">
    <source>
        <dbReference type="Proteomes" id="UP000662931"/>
    </source>
</evidence>
<evidence type="ECO:0000256" key="7">
    <source>
        <dbReference type="ARBA" id="ARBA00023157"/>
    </source>
</evidence>
<dbReference type="Proteomes" id="UP000662931">
    <property type="component" value="Chromosome 4"/>
</dbReference>
<proteinExistence type="inferred from homology"/>
<evidence type="ECO:0000256" key="9">
    <source>
        <dbReference type="ARBA" id="ARBA00023288"/>
    </source>
</evidence>
<keyword evidence="14" id="KW-1185">Reference proteome</keyword>
<evidence type="ECO:0000256" key="1">
    <source>
        <dbReference type="ARBA" id="ARBA00004609"/>
    </source>
</evidence>
<dbReference type="KEGG" id="bnn:FOA43_004162"/>
<evidence type="ECO:0000259" key="12">
    <source>
        <dbReference type="SMART" id="SM00768"/>
    </source>
</evidence>
<reference evidence="13" key="1">
    <citation type="submission" date="2020-10" db="EMBL/GenBank/DDBJ databases">
        <authorList>
            <person name="Roach M.J.R."/>
        </authorList>
    </citation>
    <scope>NUCLEOTIDE SEQUENCE</scope>
    <source>
        <strain evidence="13">CBS 1945</strain>
    </source>
</reference>
<accession>A0A875S737</accession>
<evidence type="ECO:0000256" key="11">
    <source>
        <dbReference type="SAM" id="Phobius"/>
    </source>
</evidence>
<comment type="function">
    <text evidence="10">Splits internally a 1,3-beta-glucan molecule and transfers the newly generated reducing end (the donor) to the non-reducing end of another 1,3-beta-glucan molecule (the acceptor) forming a 1,3-beta linkage, resulting in the elongation of 1,3-beta-glucan chains in the cell wall.</text>
</comment>
<keyword evidence="8" id="KW-0325">Glycoprotein</keyword>
<dbReference type="FunFam" id="1.20.58.1040:FF:000005">
    <property type="entry name" value="1,3-beta-glucanosyltransferase"/>
    <property type="match status" value="1"/>
</dbReference>
<evidence type="ECO:0000256" key="5">
    <source>
        <dbReference type="ARBA" id="ARBA00022729"/>
    </source>
</evidence>
<dbReference type="AlphaFoldDB" id="A0A875S737"/>
<dbReference type="GO" id="GO:0042124">
    <property type="term" value="F:1,3-beta-glucanosyltransferase activity"/>
    <property type="evidence" value="ECO:0007669"/>
    <property type="project" value="TreeGrafter"/>
</dbReference>
<dbReference type="FunFam" id="3.20.20.80:FF:000038">
    <property type="entry name" value="1,3-beta-glucanosyltransferase"/>
    <property type="match status" value="1"/>
</dbReference>
<keyword evidence="7" id="KW-1015">Disulfide bond</keyword>
<evidence type="ECO:0000256" key="3">
    <source>
        <dbReference type="ARBA" id="ARBA00022475"/>
    </source>
</evidence>
<dbReference type="Gene3D" id="1.20.58.1040">
    <property type="match status" value="1"/>
</dbReference>
<dbReference type="PANTHER" id="PTHR31468:SF2">
    <property type="entry name" value="1,3-BETA-GLUCANOSYLTRANSFERASE GAS1"/>
    <property type="match status" value="1"/>
</dbReference>
<dbReference type="GeneID" id="62197562"/>
<evidence type="ECO:0000256" key="8">
    <source>
        <dbReference type="ARBA" id="ARBA00023180"/>
    </source>
</evidence>
<name>A0A875S737_EENNA</name>
<dbReference type="SMART" id="SM00768">
    <property type="entry name" value="X8"/>
    <property type="match status" value="1"/>
</dbReference>
<dbReference type="SUPFAM" id="SSF51445">
    <property type="entry name" value="(Trans)glycosidases"/>
    <property type="match status" value="1"/>
</dbReference>
<dbReference type="Gene3D" id="3.20.20.80">
    <property type="entry name" value="Glycosidases"/>
    <property type="match status" value="1"/>
</dbReference>
<dbReference type="Pfam" id="PF03198">
    <property type="entry name" value="Glyco_hydro_72"/>
    <property type="match status" value="1"/>
</dbReference>
<evidence type="ECO:0000256" key="6">
    <source>
        <dbReference type="ARBA" id="ARBA00023136"/>
    </source>
</evidence>
<comment type="similarity">
    <text evidence="2 10">Belongs to the glycosyl hydrolase 72 family.</text>
</comment>
<dbReference type="GO" id="GO:0005886">
    <property type="term" value="C:plasma membrane"/>
    <property type="evidence" value="ECO:0007669"/>
    <property type="project" value="UniProtKB-SubCell"/>
</dbReference>
<dbReference type="Pfam" id="PF07983">
    <property type="entry name" value="X8"/>
    <property type="match status" value="1"/>
</dbReference>
<keyword evidence="3" id="KW-1003">Cell membrane</keyword>
<dbReference type="GO" id="GO:0098552">
    <property type="term" value="C:side of membrane"/>
    <property type="evidence" value="ECO:0007669"/>
    <property type="project" value="UniProtKB-KW"/>
</dbReference>
<dbReference type="EMBL" id="CP064815">
    <property type="protein sequence ID" value="QPG76768.1"/>
    <property type="molecule type" value="Genomic_DNA"/>
</dbReference>
<keyword evidence="11" id="KW-1133">Transmembrane helix</keyword>
<keyword evidence="4 10" id="KW-0336">GPI-anchor</keyword>
<gene>
    <name evidence="13" type="ORF">FOA43_004162</name>
</gene>
<dbReference type="OrthoDB" id="421038at2759"/>
<dbReference type="InterPro" id="IPR017853">
    <property type="entry name" value="GH"/>
</dbReference>
<organism evidence="13 14">
    <name type="scientific">Eeniella nana</name>
    <name type="common">Yeast</name>
    <name type="synonym">Brettanomyces nanus</name>
    <dbReference type="NCBI Taxonomy" id="13502"/>
    <lineage>
        <taxon>Eukaryota</taxon>
        <taxon>Fungi</taxon>
        <taxon>Dikarya</taxon>
        <taxon>Ascomycota</taxon>
        <taxon>Saccharomycotina</taxon>
        <taxon>Pichiomycetes</taxon>
        <taxon>Pichiales</taxon>
        <taxon>Pichiaceae</taxon>
        <taxon>Brettanomyces</taxon>
    </lineage>
</organism>
<dbReference type="GO" id="GO:0030445">
    <property type="term" value="C:yeast-form cell wall"/>
    <property type="evidence" value="ECO:0007669"/>
    <property type="project" value="UniProtKB-ARBA"/>
</dbReference>
<keyword evidence="10" id="KW-0808">Transferase</keyword>
<dbReference type="GO" id="GO:0031505">
    <property type="term" value="P:fungal-type cell wall organization"/>
    <property type="evidence" value="ECO:0007669"/>
    <property type="project" value="UniProtKB-ARBA"/>
</dbReference>
<dbReference type="GO" id="GO:0071970">
    <property type="term" value="P:fungal-type cell wall (1-&gt;3)-beta-D-glucan biosynthetic process"/>
    <property type="evidence" value="ECO:0007669"/>
    <property type="project" value="TreeGrafter"/>
</dbReference>
<dbReference type="InterPro" id="IPR012946">
    <property type="entry name" value="X8"/>
</dbReference>
<dbReference type="EC" id="2.4.1.-" evidence="10"/>
<evidence type="ECO:0000256" key="10">
    <source>
        <dbReference type="RuleBase" id="RU361209"/>
    </source>
</evidence>